<protein>
    <submittedName>
        <fullName evidence="1">Uncharacterized protein</fullName>
    </submittedName>
</protein>
<dbReference type="Proteomes" id="UP000298327">
    <property type="component" value="Unassembled WGS sequence"/>
</dbReference>
<evidence type="ECO:0000313" key="2">
    <source>
        <dbReference type="Proteomes" id="UP000298327"/>
    </source>
</evidence>
<organism evidence="1 2">
    <name type="scientific">Dentipellis fragilis</name>
    <dbReference type="NCBI Taxonomy" id="205917"/>
    <lineage>
        <taxon>Eukaryota</taxon>
        <taxon>Fungi</taxon>
        <taxon>Dikarya</taxon>
        <taxon>Basidiomycota</taxon>
        <taxon>Agaricomycotina</taxon>
        <taxon>Agaricomycetes</taxon>
        <taxon>Russulales</taxon>
        <taxon>Hericiaceae</taxon>
        <taxon>Dentipellis</taxon>
    </lineage>
</organism>
<gene>
    <name evidence="1" type="ORF">EVG20_g11143</name>
</gene>
<proteinExistence type="predicted"/>
<reference evidence="1 2" key="1">
    <citation type="submission" date="2019-02" db="EMBL/GenBank/DDBJ databases">
        <title>Genome sequencing of the rare red list fungi Dentipellis fragilis.</title>
        <authorList>
            <person name="Buettner E."/>
            <person name="Kellner H."/>
        </authorList>
    </citation>
    <scope>NUCLEOTIDE SEQUENCE [LARGE SCALE GENOMIC DNA]</scope>
    <source>
        <strain evidence="1 2">DSM 105465</strain>
    </source>
</reference>
<accession>A0A4Y9XM41</accession>
<evidence type="ECO:0000313" key="1">
    <source>
        <dbReference type="EMBL" id="TFY51145.1"/>
    </source>
</evidence>
<sequence length="253" mass="26731">MPVPCHWCRLSYSTFTPLCAHAMYVALAPASAPAPRHVHFMLLLHLRPRPLSLLLRAGTVLPARSSPHALPPARSVPLISSQRLPSHTRCPSSSCTTPSVPAPLCYALCACAVAPLPELPSSRTPSSALSASACCCALSRRPPSCSQPAPSLALSASTLLHSQHPHFAHPGPAHPCHHTLLTITVPTCPSIRALCVGALYARSSASSPACPPHSGLCACAPCLRCPHSHRRIIWPPSTLFLTRSAPVPIHLEP</sequence>
<dbReference type="EMBL" id="SEOQ01001597">
    <property type="protein sequence ID" value="TFY51145.1"/>
    <property type="molecule type" value="Genomic_DNA"/>
</dbReference>
<keyword evidence="2" id="KW-1185">Reference proteome</keyword>
<comment type="caution">
    <text evidence="1">The sequence shown here is derived from an EMBL/GenBank/DDBJ whole genome shotgun (WGS) entry which is preliminary data.</text>
</comment>
<feature type="non-terminal residue" evidence="1">
    <location>
        <position position="253"/>
    </location>
</feature>
<name>A0A4Y9XM41_9AGAM</name>
<dbReference type="AlphaFoldDB" id="A0A4Y9XM41"/>